<name>A0A4Z2I0F6_9TELE</name>
<protein>
    <submittedName>
        <fullName evidence="2">Uncharacterized protein</fullName>
    </submittedName>
</protein>
<reference evidence="2 3" key="1">
    <citation type="submission" date="2019-03" db="EMBL/GenBank/DDBJ databases">
        <title>First draft genome of Liparis tanakae, snailfish: a comprehensive survey of snailfish specific genes.</title>
        <authorList>
            <person name="Kim W."/>
            <person name="Song I."/>
            <person name="Jeong J.-H."/>
            <person name="Kim D."/>
            <person name="Kim S."/>
            <person name="Ryu S."/>
            <person name="Song J.Y."/>
            <person name="Lee S.K."/>
        </authorList>
    </citation>
    <scope>NUCLEOTIDE SEQUENCE [LARGE SCALE GENOMIC DNA]</scope>
    <source>
        <tissue evidence="2">Muscle</tissue>
    </source>
</reference>
<feature type="compositionally biased region" description="Gly residues" evidence="1">
    <location>
        <begin position="23"/>
        <end position="32"/>
    </location>
</feature>
<evidence type="ECO:0000313" key="3">
    <source>
        <dbReference type="Proteomes" id="UP000314294"/>
    </source>
</evidence>
<feature type="region of interest" description="Disordered" evidence="1">
    <location>
        <begin position="1"/>
        <end position="85"/>
    </location>
</feature>
<evidence type="ECO:0000313" key="2">
    <source>
        <dbReference type="EMBL" id="TNN71291.1"/>
    </source>
</evidence>
<organism evidence="2 3">
    <name type="scientific">Liparis tanakae</name>
    <name type="common">Tanaka's snailfish</name>
    <dbReference type="NCBI Taxonomy" id="230148"/>
    <lineage>
        <taxon>Eukaryota</taxon>
        <taxon>Metazoa</taxon>
        <taxon>Chordata</taxon>
        <taxon>Craniata</taxon>
        <taxon>Vertebrata</taxon>
        <taxon>Euteleostomi</taxon>
        <taxon>Actinopterygii</taxon>
        <taxon>Neopterygii</taxon>
        <taxon>Teleostei</taxon>
        <taxon>Neoteleostei</taxon>
        <taxon>Acanthomorphata</taxon>
        <taxon>Eupercaria</taxon>
        <taxon>Perciformes</taxon>
        <taxon>Cottioidei</taxon>
        <taxon>Cottales</taxon>
        <taxon>Liparidae</taxon>
        <taxon>Liparis</taxon>
    </lineage>
</organism>
<evidence type="ECO:0000256" key="1">
    <source>
        <dbReference type="SAM" id="MobiDB-lite"/>
    </source>
</evidence>
<dbReference type="EMBL" id="SRLO01000152">
    <property type="protein sequence ID" value="TNN71291.1"/>
    <property type="molecule type" value="Genomic_DNA"/>
</dbReference>
<accession>A0A4Z2I0F6</accession>
<feature type="compositionally biased region" description="Basic and acidic residues" evidence="1">
    <location>
        <begin position="1"/>
        <end position="13"/>
    </location>
</feature>
<dbReference type="AlphaFoldDB" id="A0A4Z2I0F6"/>
<proteinExistence type="predicted"/>
<sequence length="223" mass="24563">MSFQVPKDRREAMLRSCSREQAGGLGLHSGDGGAREQSHTAAQQTEDSRLPTCARSRVPLGPAAHPDATSPLRDEPVTLGRSGTATFPDRCHRSIHHTPLDLWLIDQLTQVSISLQHASYLEDMTPRGAGQVEVFDELGQVKKQAYYAMWVGGNDRGEEGIEEEEVGRCKRQAESDRALEWWAGEIEGDNGNGATWDGEKCERDIERVIHLAGGCVEISKVED</sequence>
<keyword evidence="3" id="KW-1185">Reference proteome</keyword>
<gene>
    <name evidence="2" type="ORF">EYF80_018493</name>
</gene>
<dbReference type="Proteomes" id="UP000314294">
    <property type="component" value="Unassembled WGS sequence"/>
</dbReference>
<comment type="caution">
    <text evidence="2">The sequence shown here is derived from an EMBL/GenBank/DDBJ whole genome shotgun (WGS) entry which is preliminary data.</text>
</comment>